<evidence type="ECO:0000313" key="2">
    <source>
        <dbReference type="Proteomes" id="UP000823775"/>
    </source>
</evidence>
<dbReference type="Proteomes" id="UP000823775">
    <property type="component" value="Unassembled WGS sequence"/>
</dbReference>
<dbReference type="EMBL" id="JACEIK010005193">
    <property type="protein sequence ID" value="MCE0480917.1"/>
    <property type="molecule type" value="Genomic_DNA"/>
</dbReference>
<proteinExistence type="predicted"/>
<gene>
    <name evidence="1" type="ORF">HAX54_038148</name>
</gene>
<organism evidence="1 2">
    <name type="scientific">Datura stramonium</name>
    <name type="common">Jimsonweed</name>
    <name type="synonym">Common thornapple</name>
    <dbReference type="NCBI Taxonomy" id="4076"/>
    <lineage>
        <taxon>Eukaryota</taxon>
        <taxon>Viridiplantae</taxon>
        <taxon>Streptophyta</taxon>
        <taxon>Embryophyta</taxon>
        <taxon>Tracheophyta</taxon>
        <taxon>Spermatophyta</taxon>
        <taxon>Magnoliopsida</taxon>
        <taxon>eudicotyledons</taxon>
        <taxon>Gunneridae</taxon>
        <taxon>Pentapetalae</taxon>
        <taxon>asterids</taxon>
        <taxon>lamiids</taxon>
        <taxon>Solanales</taxon>
        <taxon>Solanaceae</taxon>
        <taxon>Solanoideae</taxon>
        <taxon>Datureae</taxon>
        <taxon>Datura</taxon>
    </lineage>
</organism>
<accession>A0ABS8VL16</accession>
<keyword evidence="2" id="KW-1185">Reference proteome</keyword>
<reference evidence="1 2" key="1">
    <citation type="journal article" date="2021" name="BMC Genomics">
        <title>Datura genome reveals duplications of psychoactive alkaloid biosynthetic genes and high mutation rate following tissue culture.</title>
        <authorList>
            <person name="Rajewski A."/>
            <person name="Carter-House D."/>
            <person name="Stajich J."/>
            <person name="Litt A."/>
        </authorList>
    </citation>
    <scope>NUCLEOTIDE SEQUENCE [LARGE SCALE GENOMIC DNA]</scope>
    <source>
        <strain evidence="1">AR-01</strain>
    </source>
</reference>
<evidence type="ECO:0000313" key="1">
    <source>
        <dbReference type="EMBL" id="MCE0480917.1"/>
    </source>
</evidence>
<name>A0ABS8VL16_DATST</name>
<protein>
    <submittedName>
        <fullName evidence="1">Uncharacterized protein</fullName>
    </submittedName>
</protein>
<sequence>MSYNPGGLARWKENNHYGKNNIPKLRIRQTQNNGNDRTHAGVITAKLKKSVMILISWHPWDLGVSSMKSNQASWVFITWLRLGWEEEFEVYSCNGLCGLVIHNDSPENERRRWVILEDPNLVYNGRSVRR</sequence>
<comment type="caution">
    <text evidence="1">The sequence shown here is derived from an EMBL/GenBank/DDBJ whole genome shotgun (WGS) entry which is preliminary data.</text>
</comment>